<dbReference type="Pfam" id="PF08309">
    <property type="entry name" value="LVIVD"/>
    <property type="match status" value="4"/>
</dbReference>
<accession>A0A223KVR3</accession>
<evidence type="ECO:0000313" key="3">
    <source>
        <dbReference type="Proteomes" id="UP000215224"/>
    </source>
</evidence>
<gene>
    <name evidence="2" type="ORF">BC6307_20475</name>
</gene>
<dbReference type="SUPFAM" id="SSF101908">
    <property type="entry name" value="Putative isomerase YbhE"/>
    <property type="match status" value="1"/>
</dbReference>
<evidence type="ECO:0000256" key="1">
    <source>
        <dbReference type="SAM" id="SignalP"/>
    </source>
</evidence>
<feature type="chain" id="PRO_5011249672" description="LVIVD repeat-containing protein" evidence="1">
    <location>
        <begin position="36"/>
        <end position="481"/>
    </location>
</feature>
<reference evidence="2 3" key="1">
    <citation type="submission" date="2016-12" db="EMBL/GenBank/DDBJ databases">
        <title>The whole genome sequencing and assembly of Bacillus cohnii DSM 6307T strain.</title>
        <authorList>
            <person name="Lee Y.-J."/>
            <person name="Yi H."/>
            <person name="Bahn Y.-S."/>
            <person name="Kim J.F."/>
            <person name="Lee D.-W."/>
        </authorList>
    </citation>
    <scope>NUCLEOTIDE SEQUENCE [LARGE SCALE GENOMIC DNA]</scope>
    <source>
        <strain evidence="2 3">DSM 6307</strain>
    </source>
</reference>
<dbReference type="KEGG" id="bcoh:BC6307_20475"/>
<organism evidence="2 3">
    <name type="scientific">Sutcliffiella cohnii</name>
    <dbReference type="NCBI Taxonomy" id="33932"/>
    <lineage>
        <taxon>Bacteria</taxon>
        <taxon>Bacillati</taxon>
        <taxon>Bacillota</taxon>
        <taxon>Bacilli</taxon>
        <taxon>Bacillales</taxon>
        <taxon>Bacillaceae</taxon>
        <taxon>Sutcliffiella</taxon>
    </lineage>
</organism>
<dbReference type="InterPro" id="IPR013211">
    <property type="entry name" value="LVIVD"/>
</dbReference>
<feature type="signal peptide" evidence="1">
    <location>
        <begin position="1"/>
        <end position="35"/>
    </location>
</feature>
<proteinExistence type="predicted"/>
<evidence type="ECO:0008006" key="4">
    <source>
        <dbReference type="Google" id="ProtNLM"/>
    </source>
</evidence>
<dbReference type="Proteomes" id="UP000215224">
    <property type="component" value="Chromosome"/>
</dbReference>
<name>A0A223KVR3_9BACI</name>
<keyword evidence="3" id="KW-1185">Reference proteome</keyword>
<dbReference type="AlphaFoldDB" id="A0A223KVR3"/>
<dbReference type="EMBL" id="CP018866">
    <property type="protein sequence ID" value="AST93474.1"/>
    <property type="molecule type" value="Genomic_DNA"/>
</dbReference>
<sequence>MKCWGNVIVKRRNLLVTTTLAGALAFSSLMPSAFAHDALEGIGNKVGEAFTPEEIEEMQLGYTSEGSKNVRFLSEVASKQIEPINGSQKNMADVYAHKGFAYTGTHTAGGGNGGVRVFDLSNPSDPQEVAVFANEIPHTWQEKVIVKSVNTPHFRGDLAVVSVQQTSRNNANRPDSVGGVLLYDVSDPYNPERLGFYPLDRRVTGTHELYLTTQGNRPLLLTSNPYADYYTHGTERDFQIIDVSDPTNPEKIWEWDARDLEEVPENWNGYNWTDPNDRPRAVFNHSVITDNNGHYAYVSMWDLGTVIFDIRNPEEPVYLGRTSYEPHVKGAAHSAALAKGGNILIETREVANPVGEGFESAYGYTRIYDIKDKTNPVLLSQFTTDLTYDVPNPPVSTFAKTVHDPKVQGNTLYLSYYSGGVISVDITDPTNPVQIGQYTPERGNTWGVFVDRNYVLGSDMNSGLKVLLKNNAGGNGNTPTP</sequence>
<dbReference type="STRING" id="1314751.GCA_001591425_04345"/>
<protein>
    <recommendedName>
        <fullName evidence="4">LVIVD repeat-containing protein</fullName>
    </recommendedName>
</protein>
<keyword evidence="1" id="KW-0732">Signal</keyword>
<evidence type="ECO:0000313" key="2">
    <source>
        <dbReference type="EMBL" id="AST93474.1"/>
    </source>
</evidence>